<evidence type="ECO:0000256" key="1">
    <source>
        <dbReference type="ARBA" id="ARBA00022448"/>
    </source>
</evidence>
<evidence type="ECO:0000256" key="6">
    <source>
        <dbReference type="ARBA" id="ARBA00023075"/>
    </source>
</evidence>
<dbReference type="InterPro" id="IPR056148">
    <property type="entry name" value="NQRA_2nd"/>
</dbReference>
<dbReference type="NCBIfam" id="NF003761">
    <property type="entry name" value="PRK05352.1-4"/>
    <property type="match status" value="1"/>
</dbReference>
<feature type="domain" description="NqrA second alpha/beta" evidence="11">
    <location>
        <begin position="117"/>
        <end position="257"/>
    </location>
</feature>
<evidence type="ECO:0000313" key="12">
    <source>
        <dbReference type="EMBL" id="KHE41563.1"/>
    </source>
</evidence>
<dbReference type="InterPro" id="IPR022615">
    <property type="entry name" value="NqrA_C_domain"/>
</dbReference>
<sequence>MSKVIKLKRGLDIRLVGEAEKTVVQMPVGSTYAVVPDSFPRITPKLLVSEGAKVKAGTPLFFDKARPQILFTSPVSGTVSAVRRGEKRRIMSVVIDADPVVEYEKFQAPVPAKSTPEKITEVLLQSGLWPLIIQRPYGTIANPGDRPKAVFISGFDSAPLAPDMNFVLKDEYDNLVAGIEALKKLTDGEVHLGLRNGENGVLNRLTNAAQHLFEGPHPVGNVGVQIHHVSPINKGETVWTVDIQNVAVIGRLFNTGTVDMRKVIAVTGSEVTEPKYVSVIAGTSVVQPVMAAGVKHQRAGESFRIICGNVLTGTKTDGDGYLDVYHNQITMIPEGDKYELLGWIAPRLDKFSVSRSYFSWLMPKKRYDLDTNLNGGRRALVVTGLYDRYLPMNIYPIYLLKACMAGDIDKMENLGIYEVLPEDFALCEFVDPSKTEMQAVIADGINLMIKELS</sequence>
<reference evidence="12 13" key="1">
    <citation type="submission" date="2014-09" db="EMBL/GenBank/DDBJ databases">
        <title>Alistipes sp. 627, sp. nov., a novel member of the family Rikenellaceae isolated from human faeces.</title>
        <authorList>
            <person name="Shkoporov A.N."/>
            <person name="Chaplin A.V."/>
            <person name="Motuzova O.V."/>
            <person name="Kafarskaia L.I."/>
            <person name="Khokhlova E.V."/>
            <person name="Efimov B.A."/>
        </authorList>
    </citation>
    <scope>NUCLEOTIDE SEQUENCE [LARGE SCALE GENOMIC DNA]</scope>
    <source>
        <strain evidence="12 13">627</strain>
    </source>
</reference>
<proteinExistence type="inferred from homology"/>
<keyword evidence="13" id="KW-1185">Reference proteome</keyword>
<dbReference type="EMBL" id="JRGF01000010">
    <property type="protein sequence ID" value="KHE41563.1"/>
    <property type="molecule type" value="Genomic_DNA"/>
</dbReference>
<keyword evidence="5 8" id="KW-0406">Ion transport</keyword>
<evidence type="ECO:0000259" key="9">
    <source>
        <dbReference type="Pfam" id="PF05896"/>
    </source>
</evidence>
<comment type="caution">
    <text evidence="12">The sequence shown here is derived from an EMBL/GenBank/DDBJ whole genome shotgun (WGS) entry which is preliminary data.</text>
</comment>
<keyword evidence="2 8" id="KW-1278">Translocase</keyword>
<protein>
    <recommendedName>
        <fullName evidence="8">Na(+)-translocating NADH-quinone reductase subunit A</fullName>
        <shortName evidence="8">Na(+)-NQR subunit A</shortName>
        <shortName evidence="8">Na(+)-translocating NQR subunit A</shortName>
        <ecNumber evidence="8">7.2.1.1</ecNumber>
    </recommendedName>
    <alternativeName>
        <fullName evidence="8">NQR complex subunit A</fullName>
    </alternativeName>
    <alternativeName>
        <fullName evidence="8">NQR-1 subunit A</fullName>
    </alternativeName>
</protein>
<dbReference type="RefSeq" id="WP_035473867.1">
    <property type="nucleotide sequence ID" value="NZ_JRGF01000010.1"/>
</dbReference>
<evidence type="ECO:0000256" key="4">
    <source>
        <dbReference type="ARBA" id="ARBA00023053"/>
    </source>
</evidence>
<evidence type="ECO:0000259" key="11">
    <source>
        <dbReference type="Pfam" id="PF24836"/>
    </source>
</evidence>
<dbReference type="PANTHER" id="PTHR37839">
    <property type="entry name" value="NA(+)-TRANSLOCATING NADH-QUINONE REDUCTASE SUBUNIT A"/>
    <property type="match status" value="1"/>
</dbReference>
<dbReference type="InterPro" id="IPR008703">
    <property type="entry name" value="NqrA"/>
</dbReference>
<evidence type="ECO:0000256" key="2">
    <source>
        <dbReference type="ARBA" id="ARBA00022967"/>
    </source>
</evidence>
<feature type="domain" description="NqrA N-terminal barrel-sandwich hybrid" evidence="9">
    <location>
        <begin position="5"/>
        <end position="98"/>
    </location>
</feature>
<keyword evidence="7 8" id="KW-0739">Sodium transport</keyword>
<evidence type="ECO:0000256" key="3">
    <source>
        <dbReference type="ARBA" id="ARBA00023027"/>
    </source>
</evidence>
<name>A0ABR4YJ05_9BACT</name>
<dbReference type="Pfam" id="PF05896">
    <property type="entry name" value="NQRA_N"/>
    <property type="match status" value="1"/>
</dbReference>
<dbReference type="Pfam" id="PF11973">
    <property type="entry name" value="NQRA_SLBB"/>
    <property type="match status" value="1"/>
</dbReference>
<comment type="function">
    <text evidence="8">NQR complex catalyzes the reduction of ubiquinone-1 to ubiquinol by two successive reactions, coupled with the transport of Na(+) ions from the cytoplasm to the periplasm. NqrA to NqrE are probably involved in the second step, the conversion of ubisemiquinone to ubiquinol.</text>
</comment>
<evidence type="ECO:0000259" key="10">
    <source>
        <dbReference type="Pfam" id="PF11973"/>
    </source>
</evidence>
<evidence type="ECO:0000256" key="8">
    <source>
        <dbReference type="HAMAP-Rule" id="MF_00425"/>
    </source>
</evidence>
<keyword evidence="3 8" id="KW-0520">NAD</keyword>
<keyword evidence="4 8" id="KW-0915">Sodium</keyword>
<dbReference type="HAMAP" id="MF_00425">
    <property type="entry name" value="NqrA"/>
    <property type="match status" value="1"/>
</dbReference>
<feature type="domain" description="Na(+)-translocating NADH-quinone reductase subunit A C-terminal" evidence="10">
    <location>
        <begin position="263"/>
        <end position="316"/>
    </location>
</feature>
<dbReference type="Pfam" id="PF24836">
    <property type="entry name" value="NQRA_2nd"/>
    <property type="match status" value="1"/>
</dbReference>
<evidence type="ECO:0000256" key="5">
    <source>
        <dbReference type="ARBA" id="ARBA00023065"/>
    </source>
</evidence>
<dbReference type="Proteomes" id="UP000030889">
    <property type="component" value="Unassembled WGS sequence"/>
</dbReference>
<comment type="subunit">
    <text evidence="8">Composed of six subunits; NqrA, NqrB, NqrC, NqrD, NqrE and NqrF.</text>
</comment>
<keyword evidence="1 8" id="KW-0813">Transport</keyword>
<gene>
    <name evidence="8" type="primary">nqrA</name>
    <name evidence="12" type="ORF">LG35_08260</name>
</gene>
<accession>A0ABR4YJ05</accession>
<dbReference type="EC" id="7.2.1.1" evidence="8"/>
<evidence type="ECO:0000256" key="7">
    <source>
        <dbReference type="ARBA" id="ARBA00023201"/>
    </source>
</evidence>
<organism evidence="12 13">
    <name type="scientific">Alistipes inops</name>
    <dbReference type="NCBI Taxonomy" id="1501391"/>
    <lineage>
        <taxon>Bacteria</taxon>
        <taxon>Pseudomonadati</taxon>
        <taxon>Bacteroidota</taxon>
        <taxon>Bacteroidia</taxon>
        <taxon>Bacteroidales</taxon>
        <taxon>Rikenellaceae</taxon>
        <taxon>Alistipes</taxon>
    </lineage>
</organism>
<comment type="catalytic activity">
    <reaction evidence="8">
        <text>a ubiquinone + n Na(+)(in) + NADH + H(+) = a ubiquinol + n Na(+)(out) + NAD(+)</text>
        <dbReference type="Rhea" id="RHEA:47748"/>
        <dbReference type="Rhea" id="RHEA-COMP:9565"/>
        <dbReference type="Rhea" id="RHEA-COMP:9566"/>
        <dbReference type="ChEBI" id="CHEBI:15378"/>
        <dbReference type="ChEBI" id="CHEBI:16389"/>
        <dbReference type="ChEBI" id="CHEBI:17976"/>
        <dbReference type="ChEBI" id="CHEBI:29101"/>
        <dbReference type="ChEBI" id="CHEBI:57540"/>
        <dbReference type="ChEBI" id="CHEBI:57945"/>
        <dbReference type="EC" id="7.2.1.1"/>
    </reaction>
</comment>
<comment type="similarity">
    <text evidence="8">Belongs to the NqrA family.</text>
</comment>
<evidence type="ECO:0000313" key="13">
    <source>
        <dbReference type="Proteomes" id="UP000030889"/>
    </source>
</evidence>
<keyword evidence="6 8" id="KW-0830">Ubiquinone</keyword>
<dbReference type="PANTHER" id="PTHR37839:SF1">
    <property type="entry name" value="NA(+)-TRANSLOCATING NADH-QUINONE REDUCTASE SUBUNIT A"/>
    <property type="match status" value="1"/>
</dbReference>
<dbReference type="InterPro" id="IPR056147">
    <property type="entry name" value="NQRA_N"/>
</dbReference>
<dbReference type="NCBIfam" id="TIGR01936">
    <property type="entry name" value="nqrA"/>
    <property type="match status" value="1"/>
</dbReference>